<accession>A0A4Q7ZMD9</accession>
<comment type="caution">
    <text evidence="2">The sequence shown here is derived from an EMBL/GenBank/DDBJ whole genome shotgun (WGS) entry which is preliminary data.</text>
</comment>
<name>A0A4Q7ZMD9_9ACTN</name>
<proteinExistence type="predicted"/>
<protein>
    <submittedName>
        <fullName evidence="2">Uncharacterized protein</fullName>
    </submittedName>
</protein>
<evidence type="ECO:0000313" key="2">
    <source>
        <dbReference type="EMBL" id="RZU52162.1"/>
    </source>
</evidence>
<organism evidence="2 3">
    <name type="scientific">Krasilnikovia cinnamomea</name>
    <dbReference type="NCBI Taxonomy" id="349313"/>
    <lineage>
        <taxon>Bacteria</taxon>
        <taxon>Bacillati</taxon>
        <taxon>Actinomycetota</taxon>
        <taxon>Actinomycetes</taxon>
        <taxon>Micromonosporales</taxon>
        <taxon>Micromonosporaceae</taxon>
        <taxon>Krasilnikovia</taxon>
    </lineage>
</organism>
<feature type="compositionally biased region" description="Basic and acidic residues" evidence="1">
    <location>
        <begin position="16"/>
        <end position="34"/>
    </location>
</feature>
<gene>
    <name evidence="2" type="ORF">EV385_4006</name>
</gene>
<dbReference type="AlphaFoldDB" id="A0A4Q7ZMD9"/>
<keyword evidence="3" id="KW-1185">Reference proteome</keyword>
<evidence type="ECO:0000256" key="1">
    <source>
        <dbReference type="SAM" id="MobiDB-lite"/>
    </source>
</evidence>
<dbReference type="Proteomes" id="UP000292564">
    <property type="component" value="Unassembled WGS sequence"/>
</dbReference>
<evidence type="ECO:0000313" key="3">
    <source>
        <dbReference type="Proteomes" id="UP000292564"/>
    </source>
</evidence>
<reference evidence="2 3" key="1">
    <citation type="submission" date="2019-02" db="EMBL/GenBank/DDBJ databases">
        <title>Sequencing the genomes of 1000 actinobacteria strains.</title>
        <authorList>
            <person name="Klenk H.-P."/>
        </authorList>
    </citation>
    <scope>NUCLEOTIDE SEQUENCE [LARGE SCALE GENOMIC DNA]</scope>
    <source>
        <strain evidence="2 3">DSM 45162</strain>
    </source>
</reference>
<dbReference type="EMBL" id="SHKY01000001">
    <property type="protein sequence ID" value="RZU52162.1"/>
    <property type="molecule type" value="Genomic_DNA"/>
</dbReference>
<feature type="region of interest" description="Disordered" evidence="1">
    <location>
        <begin position="1"/>
        <end position="69"/>
    </location>
</feature>
<sequence length="69" mass="7572">MSETARFEPVTEEEREEARRAVEQLKTDLAEAAKRPRPPVYSPGKFTEPLGLDANGNPQPPLTPGEATP</sequence>
<dbReference type="RefSeq" id="WP_130510814.1">
    <property type="nucleotide sequence ID" value="NZ_SHKY01000001.1"/>
</dbReference>